<reference evidence="1" key="1">
    <citation type="submission" date="2018-05" db="EMBL/GenBank/DDBJ databases">
        <authorList>
            <person name="Lanie J.A."/>
            <person name="Ng W.-L."/>
            <person name="Kazmierczak K.M."/>
            <person name="Andrzejewski T.M."/>
            <person name="Davidsen T.M."/>
            <person name="Wayne K.J."/>
            <person name="Tettelin H."/>
            <person name="Glass J.I."/>
            <person name="Rusch D."/>
            <person name="Podicherti R."/>
            <person name="Tsui H.-C.T."/>
            <person name="Winkler M.E."/>
        </authorList>
    </citation>
    <scope>NUCLEOTIDE SEQUENCE</scope>
</reference>
<accession>A0A382CWU4</accession>
<evidence type="ECO:0000313" key="1">
    <source>
        <dbReference type="EMBL" id="SVB30676.1"/>
    </source>
</evidence>
<proteinExistence type="predicted"/>
<gene>
    <name evidence="1" type="ORF">METZ01_LOCUS183530</name>
</gene>
<organism evidence="1">
    <name type="scientific">marine metagenome</name>
    <dbReference type="NCBI Taxonomy" id="408172"/>
    <lineage>
        <taxon>unclassified sequences</taxon>
        <taxon>metagenomes</taxon>
        <taxon>ecological metagenomes</taxon>
    </lineage>
</organism>
<sequence length="145" mass="15534">MAIQYLSGGILNRTNSAEQGSGSLLDLPYDMGWVAGYTDKWVLEDITVRTYGESIMPRSGEFIGEAAYIDTQCTGTNLEMQIFKNGTTIYNGAQNPKFGVSSSTHTAGVFSVTTFVAGDRITFKVTQVGSGTAGQGVRIALKCRV</sequence>
<dbReference type="AlphaFoldDB" id="A0A382CWU4"/>
<dbReference type="EMBL" id="UINC01036541">
    <property type="protein sequence ID" value="SVB30676.1"/>
    <property type="molecule type" value="Genomic_DNA"/>
</dbReference>
<name>A0A382CWU4_9ZZZZ</name>
<protein>
    <submittedName>
        <fullName evidence="1">Uncharacterized protein</fullName>
    </submittedName>
</protein>